<reference evidence="2" key="1">
    <citation type="journal article" date="2012" name="G3 (Bethesda)">
        <title>Pichia sorbitophila, an interspecies yeast hybrid reveals early steps of genome resolution following polyploidization.</title>
        <authorList>
            <person name="Leh Louis V."/>
            <person name="Despons L."/>
            <person name="Friedrich A."/>
            <person name="Martin T."/>
            <person name="Durrens P."/>
            <person name="Casaregola S."/>
            <person name="Neuveglise C."/>
            <person name="Fairhead C."/>
            <person name="Marck C."/>
            <person name="Cruz J.A."/>
            <person name="Straub M.L."/>
            <person name="Kugler V."/>
            <person name="Sacerdot C."/>
            <person name="Uzunov Z."/>
            <person name="Thierry A."/>
            <person name="Weiss S."/>
            <person name="Bleykasten C."/>
            <person name="De Montigny J."/>
            <person name="Jacques N."/>
            <person name="Jung P."/>
            <person name="Lemaire M."/>
            <person name="Mallet S."/>
            <person name="Morel G."/>
            <person name="Richard G.F."/>
            <person name="Sarkar A."/>
            <person name="Savel G."/>
            <person name="Schacherer J."/>
            <person name="Seret M.L."/>
            <person name="Talla E."/>
            <person name="Samson G."/>
            <person name="Jubin C."/>
            <person name="Poulain J."/>
            <person name="Vacherie B."/>
            <person name="Barbe V."/>
            <person name="Pelletier E."/>
            <person name="Sherman D.J."/>
            <person name="Westhof E."/>
            <person name="Weissenbach J."/>
            <person name="Baret P.V."/>
            <person name="Wincker P."/>
            <person name="Gaillardin C."/>
            <person name="Dujon B."/>
            <person name="Souciet J.L."/>
        </authorList>
    </citation>
    <scope>NUCLEOTIDE SEQUENCE [LARGE SCALE GENOMIC DNA]</scope>
    <source>
        <strain evidence="2">CBS 270.75 / DBVPG 7215 / KCTC 17166 / NRRL Y-17582</strain>
    </source>
</reference>
<dbReference type="AlphaFoldDB" id="G8JTJ9"/>
<dbReference type="InParanoid" id="G8JTJ9"/>
<dbReference type="HOGENOM" id="CLU_1496200_0_0_1"/>
<keyword evidence="2" id="KW-1185">Reference proteome</keyword>
<evidence type="ECO:0000313" key="1">
    <source>
        <dbReference type="EMBL" id="AET39352.1"/>
    </source>
</evidence>
<organism evidence="1 2">
    <name type="scientific">Eremothecium cymbalariae (strain CBS 270.75 / DBVPG 7215 / KCTC 17166 / NRRL Y-17582)</name>
    <name type="common">Yeast</name>
    <dbReference type="NCBI Taxonomy" id="931890"/>
    <lineage>
        <taxon>Eukaryota</taxon>
        <taxon>Fungi</taxon>
        <taxon>Dikarya</taxon>
        <taxon>Ascomycota</taxon>
        <taxon>Saccharomycotina</taxon>
        <taxon>Saccharomycetes</taxon>
        <taxon>Saccharomycetales</taxon>
        <taxon>Saccharomycetaceae</taxon>
        <taxon>Eremothecium</taxon>
    </lineage>
</organism>
<accession>G8JTJ9</accession>
<evidence type="ECO:0000313" key="2">
    <source>
        <dbReference type="Proteomes" id="UP000006790"/>
    </source>
</evidence>
<dbReference type="RefSeq" id="XP_003646169.1">
    <property type="nucleotide sequence ID" value="XM_003646121.1"/>
</dbReference>
<proteinExistence type="predicted"/>
<dbReference type="EMBL" id="CP002500">
    <property type="protein sequence ID" value="AET39352.1"/>
    <property type="molecule type" value="Genomic_DNA"/>
</dbReference>
<protein>
    <submittedName>
        <fullName evidence="1">Uncharacterized protein</fullName>
    </submittedName>
</protein>
<dbReference type="KEGG" id="erc:Ecym_4289"/>
<dbReference type="Proteomes" id="UP000006790">
    <property type="component" value="Chromosome 4"/>
</dbReference>
<gene>
    <name evidence="1" type="ordered locus">Ecym_4289</name>
</gene>
<sequence length="180" mass="19684">MFPLCFHSIRASVPAYAAIVVPPDTGAHADFFNAFSSRCVPAPAIVARGSCRRAQPPKTHINSVGLNRLDFQYVLSCFSDITTPYAVLMIPAFGFRCRLTTRQKPGPNAGKGSGSRWQMSLSRVPCIAAAVCTWRVRGRCWSRDVPCEFVKFALNHSLKSSSTVVLGLRVTGLYGKDSQE</sequence>
<dbReference type="GeneID" id="11471295"/>
<name>G8JTJ9_ERECY</name>